<proteinExistence type="predicted"/>
<reference evidence="3" key="1">
    <citation type="submission" date="2018-04" db="EMBL/GenBank/DDBJ databases">
        <authorList>
            <person name="Go L.Y."/>
            <person name="Mitchell J.A."/>
        </authorList>
    </citation>
    <scope>NUCLEOTIDE SEQUENCE</scope>
    <source>
        <tissue evidence="3">Whole organism</tissue>
    </source>
</reference>
<dbReference type="PANTHER" id="PTHR46428">
    <property type="entry name" value="KELCH DOMAIN-CONTAINING PROTEIN 10"/>
    <property type="match status" value="1"/>
</dbReference>
<gene>
    <name evidence="3" type="primary">CSON005976</name>
</gene>
<keyword evidence="2" id="KW-0677">Repeat</keyword>
<reference evidence="4" key="2">
    <citation type="submission" date="2018-07" db="EMBL/GenBank/DDBJ databases">
        <authorList>
            <person name="Quirk P.G."/>
            <person name="Krulwich T.A."/>
        </authorList>
    </citation>
    <scope>NUCLEOTIDE SEQUENCE</scope>
</reference>
<evidence type="ECO:0000256" key="1">
    <source>
        <dbReference type="ARBA" id="ARBA00022441"/>
    </source>
</evidence>
<dbReference type="PANTHER" id="PTHR46428:SF1">
    <property type="entry name" value="KELCH DOMAIN-CONTAINING PROTEIN 10"/>
    <property type="match status" value="1"/>
</dbReference>
<dbReference type="VEuPathDB" id="VectorBase:CSON005976"/>
<name>A0A336L8J8_CULSO</name>
<dbReference type="InterPro" id="IPR015915">
    <property type="entry name" value="Kelch-typ_b-propeller"/>
</dbReference>
<dbReference type="EMBL" id="UFQS01002298">
    <property type="protein sequence ID" value="SSX13724.1"/>
    <property type="molecule type" value="Genomic_DNA"/>
</dbReference>
<evidence type="ECO:0000313" key="3">
    <source>
        <dbReference type="EMBL" id="SSX13724.1"/>
    </source>
</evidence>
<dbReference type="SUPFAM" id="SSF117281">
    <property type="entry name" value="Kelch motif"/>
    <property type="match status" value="1"/>
</dbReference>
<dbReference type="Gene3D" id="2.120.10.80">
    <property type="entry name" value="Kelch-type beta propeller"/>
    <property type="match status" value="2"/>
</dbReference>
<dbReference type="AlphaFoldDB" id="A0A336L8J8"/>
<keyword evidence="1" id="KW-0880">Kelch repeat</keyword>
<dbReference type="GO" id="GO:0032874">
    <property type="term" value="P:positive regulation of stress-activated MAPK cascade"/>
    <property type="evidence" value="ECO:0007669"/>
    <property type="project" value="TreeGrafter"/>
</dbReference>
<dbReference type="Pfam" id="PF24681">
    <property type="entry name" value="Kelch_KLHDC2_KLHL20_DRC7"/>
    <property type="match status" value="2"/>
</dbReference>
<protein>
    <submittedName>
        <fullName evidence="3">CSON005976 protein</fullName>
    </submittedName>
</protein>
<evidence type="ECO:0000313" key="4">
    <source>
        <dbReference type="EMBL" id="SSX33145.1"/>
    </source>
</evidence>
<dbReference type="OMA" id="IHKHYLY"/>
<sequence length="446" mass="51381">MSLGLLPLLGLVIAQVLLKVLVFTKKFVQPLFLLQIEFNLIDWCDNCIENFRRQELRSAMDYKFRPYELQKVVYQKPDASSYPRPRSGHRIAASDKAIYLFGGFNPNVGNIEENEVATCMFKELWKFDLFTKSWTLLLNEKSNLPVELASHAMHLYGDYLMIYGGTGYPFGTKVSNKLHVWRTSEPVKDVDEIETTGEKPPQQYGQAIIVHKHYLYTVGGTDGFSYTCDVHRLNLITREWEFVYMCRQDINQDDPEPRYRHELAYDGRYLYVIGGGTSETAFSLRHIPAYDLEENKWIKITTLPDVKMNPGYPTSRKCHSCSQFGNIVVIAGGNNSRKAFRDIWKLSLDTYQWSCIMSGQSIFYAPLFFHDSSIDSDGCMYIFGGIKLRNNTNVRTCVLQKMWITIPSLKAIAWESLNYYCPGLKNIDRDTLLKLGIPIEFVARIT</sequence>
<dbReference type="EMBL" id="UFQT01002298">
    <property type="protein sequence ID" value="SSX33145.1"/>
    <property type="molecule type" value="Genomic_DNA"/>
</dbReference>
<dbReference type="InterPro" id="IPR052125">
    <property type="entry name" value="KLHDC10"/>
</dbReference>
<organism evidence="3">
    <name type="scientific">Culicoides sonorensis</name>
    <name type="common">Biting midge</name>
    <dbReference type="NCBI Taxonomy" id="179676"/>
    <lineage>
        <taxon>Eukaryota</taxon>
        <taxon>Metazoa</taxon>
        <taxon>Ecdysozoa</taxon>
        <taxon>Arthropoda</taxon>
        <taxon>Hexapoda</taxon>
        <taxon>Insecta</taxon>
        <taxon>Pterygota</taxon>
        <taxon>Neoptera</taxon>
        <taxon>Endopterygota</taxon>
        <taxon>Diptera</taxon>
        <taxon>Nematocera</taxon>
        <taxon>Chironomoidea</taxon>
        <taxon>Ceratopogonidae</taxon>
        <taxon>Ceratopogoninae</taxon>
        <taxon>Culicoides</taxon>
        <taxon>Monoculicoides</taxon>
    </lineage>
</organism>
<evidence type="ECO:0000256" key="2">
    <source>
        <dbReference type="ARBA" id="ARBA00022737"/>
    </source>
</evidence>
<accession>A0A336L8J8</accession>